<dbReference type="InterPro" id="IPR029063">
    <property type="entry name" value="SAM-dependent_MTases_sf"/>
</dbReference>
<evidence type="ECO:0000259" key="7">
    <source>
        <dbReference type="PROSITE" id="PS51686"/>
    </source>
</evidence>
<dbReference type="PANTHER" id="PTHR22808">
    <property type="entry name" value="NCL1 YEAST -RELATED NOL1/NOP2/FMU SUN DOMAIN-CONTAINING"/>
    <property type="match status" value="1"/>
</dbReference>
<dbReference type="InterPro" id="IPR001678">
    <property type="entry name" value="MeTrfase_RsmB-F_NOP2_dom"/>
</dbReference>
<gene>
    <name evidence="9" type="primary">CG6133</name>
    <name evidence="8" type="ORF">CM83_12857</name>
    <name evidence="9" type="ORF">g.1212</name>
</gene>
<keyword evidence="3 5" id="KW-0949">S-adenosyl-L-methionine</keyword>
<dbReference type="GO" id="GO:0008173">
    <property type="term" value="F:RNA methyltransferase activity"/>
    <property type="evidence" value="ECO:0007669"/>
    <property type="project" value="InterPro"/>
</dbReference>
<protein>
    <submittedName>
        <fullName evidence="8">tRNA (Cytosine(34)-C(5))-methyltransferase</fullName>
    </submittedName>
</protein>
<feature type="active site" description="Nucleophile" evidence="5">
    <location>
        <position position="15"/>
    </location>
</feature>
<evidence type="ECO:0000256" key="3">
    <source>
        <dbReference type="ARBA" id="ARBA00022691"/>
    </source>
</evidence>
<dbReference type="PANTHER" id="PTHR22808:SF27">
    <property type="entry name" value="SAM-DEPENDENT MTASE RSMB_NOP-TYPE DOMAIN-CONTAINING PROTEIN"/>
    <property type="match status" value="1"/>
</dbReference>
<reference evidence="9" key="3">
    <citation type="journal article" date="2016" name="Gigascience">
        <title>De novo construction of an expanded transcriptome assembly for the western tarnished plant bug, Lygus hesperus.</title>
        <authorList>
            <person name="Tassone E.E."/>
            <person name="Geib S.M."/>
            <person name="Hall B."/>
            <person name="Fabrick J.A."/>
            <person name="Brent C.S."/>
            <person name="Hull J.J."/>
        </authorList>
    </citation>
    <scope>NUCLEOTIDE SEQUENCE</scope>
</reference>
<dbReference type="PROSITE" id="PS51686">
    <property type="entry name" value="SAM_MT_RSMB_NOP"/>
    <property type="match status" value="1"/>
</dbReference>
<keyword evidence="2 5" id="KW-0808">Transferase</keyword>
<dbReference type="AlphaFoldDB" id="A0A0A9Z6S8"/>
<feature type="region of interest" description="Disordered" evidence="6">
    <location>
        <begin position="81"/>
        <end position="106"/>
    </location>
</feature>
<dbReference type="EMBL" id="GBHO01004023">
    <property type="protein sequence ID" value="JAG39581.1"/>
    <property type="molecule type" value="Transcribed_RNA"/>
</dbReference>
<dbReference type="GO" id="GO:0003723">
    <property type="term" value="F:RNA binding"/>
    <property type="evidence" value="ECO:0007669"/>
    <property type="project" value="UniProtKB-UniRule"/>
</dbReference>
<comment type="similarity">
    <text evidence="5">Belongs to the class I-like SAM-binding methyltransferase superfamily. RsmB/NOP family.</text>
</comment>
<dbReference type="Pfam" id="PF01189">
    <property type="entry name" value="Methyltr_RsmB-F"/>
    <property type="match status" value="1"/>
</dbReference>
<evidence type="ECO:0000256" key="6">
    <source>
        <dbReference type="SAM" id="MobiDB-lite"/>
    </source>
</evidence>
<reference evidence="8" key="2">
    <citation type="submission" date="2014-07" db="EMBL/GenBank/DDBJ databases">
        <authorList>
            <person name="Hull J."/>
        </authorList>
    </citation>
    <scope>NUCLEOTIDE SEQUENCE</scope>
</reference>
<reference evidence="8" key="1">
    <citation type="journal article" date="2014" name="PLoS ONE">
        <title>Transcriptome-Based Identification of ABC Transporters in the Western Tarnished Plant Bug Lygus hesperus.</title>
        <authorList>
            <person name="Hull J.J."/>
            <person name="Chaney K."/>
            <person name="Geib S.M."/>
            <person name="Fabrick J.A."/>
            <person name="Brent C.S."/>
            <person name="Walsh D."/>
            <person name="Lavine L.C."/>
        </authorList>
    </citation>
    <scope>NUCLEOTIDE SEQUENCE</scope>
</reference>
<evidence type="ECO:0000313" key="9">
    <source>
        <dbReference type="EMBL" id="JAP97017.1"/>
    </source>
</evidence>
<accession>A0A0A9Z6S8</accession>
<feature type="domain" description="SAM-dependent MTase RsmB/NOP-type" evidence="7">
    <location>
        <begin position="1"/>
        <end position="145"/>
    </location>
</feature>
<keyword evidence="4 5" id="KW-0694">RNA-binding</keyword>
<name>A0A0A9Z6S8_LYGHE</name>
<evidence type="ECO:0000313" key="8">
    <source>
        <dbReference type="EMBL" id="JAG39581.1"/>
    </source>
</evidence>
<dbReference type="SUPFAM" id="SSF53335">
    <property type="entry name" value="S-adenosyl-L-methionine-dependent methyltransferases"/>
    <property type="match status" value="1"/>
</dbReference>
<sequence length="280" mass="30929">MQLCKTGGRVVYSTCSLNPVEDEAVVSACLQQASGHFRLVDIRHELPTLKCSPGMTSWCVMSKDLRYTFHSYAEVQEHLHTTTPSADNDTHTFKSHKSTIGTRPTPSMFPPPASILSSQNLSLCCRILPHQQDTGGFFIASFECISAIPPPSSLRLGCHTGQAVQSQYNKCIPAPLRVLTPAMKQTVQAALALPDTFPLHQLLYRNDLTRVQKIYYACQGVLDLLPYLGSRVSYAGAKVFEAYVKHSNDKLRYFPDSVRSLAPLLQTCCDELCGASDDDK</sequence>
<proteinExistence type="inferred from homology"/>
<dbReference type="Gene3D" id="3.40.50.150">
    <property type="entry name" value="Vaccinia Virus protein VP39"/>
    <property type="match status" value="1"/>
</dbReference>
<keyword evidence="1 5" id="KW-0489">Methyltransferase</keyword>
<evidence type="ECO:0000256" key="4">
    <source>
        <dbReference type="ARBA" id="ARBA00022884"/>
    </source>
</evidence>
<dbReference type="EMBL" id="GDHC01021611">
    <property type="protein sequence ID" value="JAP97017.1"/>
    <property type="molecule type" value="Transcribed_RNA"/>
</dbReference>
<dbReference type="InterPro" id="IPR023267">
    <property type="entry name" value="RCMT"/>
</dbReference>
<organism evidence="8">
    <name type="scientific">Lygus hesperus</name>
    <name type="common">Western plant bug</name>
    <dbReference type="NCBI Taxonomy" id="30085"/>
    <lineage>
        <taxon>Eukaryota</taxon>
        <taxon>Metazoa</taxon>
        <taxon>Ecdysozoa</taxon>
        <taxon>Arthropoda</taxon>
        <taxon>Hexapoda</taxon>
        <taxon>Insecta</taxon>
        <taxon>Pterygota</taxon>
        <taxon>Neoptera</taxon>
        <taxon>Paraneoptera</taxon>
        <taxon>Hemiptera</taxon>
        <taxon>Heteroptera</taxon>
        <taxon>Panheteroptera</taxon>
        <taxon>Cimicomorpha</taxon>
        <taxon>Miridae</taxon>
        <taxon>Mirini</taxon>
        <taxon>Lygus</taxon>
    </lineage>
</organism>
<dbReference type="GO" id="GO:0001510">
    <property type="term" value="P:RNA methylation"/>
    <property type="evidence" value="ECO:0007669"/>
    <property type="project" value="InterPro"/>
</dbReference>
<comment type="caution">
    <text evidence="5">Lacks conserved residue(s) required for the propagation of feature annotation.</text>
</comment>
<evidence type="ECO:0000256" key="2">
    <source>
        <dbReference type="ARBA" id="ARBA00022679"/>
    </source>
</evidence>
<evidence type="ECO:0000256" key="5">
    <source>
        <dbReference type="PROSITE-ProRule" id="PRU01023"/>
    </source>
</evidence>
<dbReference type="InterPro" id="IPR049560">
    <property type="entry name" value="MeTrfase_RsmB-F_NOP2_cat"/>
</dbReference>
<dbReference type="PRINTS" id="PR02008">
    <property type="entry name" value="RCMTFAMILY"/>
</dbReference>
<evidence type="ECO:0000256" key="1">
    <source>
        <dbReference type="ARBA" id="ARBA00022603"/>
    </source>
</evidence>